<dbReference type="AlphaFoldDB" id="A0A0F9VG98"/>
<protein>
    <submittedName>
        <fullName evidence="1">Uncharacterized protein</fullName>
    </submittedName>
</protein>
<reference evidence="1" key="1">
    <citation type="journal article" date="2015" name="Nature">
        <title>Complex archaea that bridge the gap between prokaryotes and eukaryotes.</title>
        <authorList>
            <person name="Spang A."/>
            <person name="Saw J.H."/>
            <person name="Jorgensen S.L."/>
            <person name="Zaremba-Niedzwiedzka K."/>
            <person name="Martijn J."/>
            <person name="Lind A.E."/>
            <person name="van Eijk R."/>
            <person name="Schleper C."/>
            <person name="Guy L."/>
            <person name="Ettema T.J."/>
        </authorList>
    </citation>
    <scope>NUCLEOTIDE SEQUENCE</scope>
</reference>
<gene>
    <name evidence="1" type="ORF">LCGC14_0140880</name>
</gene>
<organism evidence="1">
    <name type="scientific">marine sediment metagenome</name>
    <dbReference type="NCBI Taxonomy" id="412755"/>
    <lineage>
        <taxon>unclassified sequences</taxon>
        <taxon>metagenomes</taxon>
        <taxon>ecological metagenomes</taxon>
    </lineage>
</organism>
<dbReference type="SUPFAM" id="SSF101386">
    <property type="entry name" value="all-alpha NTP pyrophosphatases"/>
    <property type="match status" value="1"/>
</dbReference>
<accession>A0A0F9VG98</accession>
<evidence type="ECO:0000313" key="1">
    <source>
        <dbReference type="EMBL" id="KKN98847.1"/>
    </source>
</evidence>
<dbReference type="CDD" id="cd11541">
    <property type="entry name" value="NTP-PPase_u4"/>
    <property type="match status" value="1"/>
</dbReference>
<dbReference type="Gene3D" id="1.10.287.1080">
    <property type="entry name" value="MazG-like"/>
    <property type="match status" value="1"/>
</dbReference>
<name>A0A0F9VG98_9ZZZZ</name>
<dbReference type="InterPro" id="IPR011379">
    <property type="entry name" value="MazG-related_GP37"/>
</dbReference>
<comment type="caution">
    <text evidence="1">The sequence shown here is derived from an EMBL/GenBank/DDBJ whole genome shotgun (WGS) entry which is preliminary data.</text>
</comment>
<sequence>MDLSEYQDRARSTAIYLDIEGSQIIYPALGLVGECGEVAEKYKKLLRDDGGTMTSERSNGIKKELGDCCWYLANICCDTKIDLKTMYEMRGVFIIQRVKKLNDFRLVLLMNRQANLIAECLENIYYEEAIIGNWQALKPYLSTIIASIGELADRLGFTLEEVYTANLDKLARRKSDGSLRGDGDNR</sequence>
<proteinExistence type="predicted"/>
<dbReference type="EMBL" id="LAZR01000049">
    <property type="protein sequence ID" value="KKN98847.1"/>
    <property type="molecule type" value="Genomic_DNA"/>
</dbReference>